<keyword evidence="1" id="KW-1133">Transmembrane helix</keyword>
<dbReference type="PaxDb" id="515619-EUBREC_1580"/>
<evidence type="ECO:0000313" key="3">
    <source>
        <dbReference type="EMBL" id="ACR75324.1"/>
    </source>
</evidence>
<feature type="transmembrane region" description="Helical" evidence="1">
    <location>
        <begin position="45"/>
        <end position="72"/>
    </location>
</feature>
<evidence type="ECO:0000256" key="1">
    <source>
        <dbReference type="SAM" id="Phobius"/>
    </source>
</evidence>
<dbReference type="AlphaFoldDB" id="C4Z9A2"/>
<evidence type="ECO:0008006" key="5">
    <source>
        <dbReference type="Google" id="ProtNLM"/>
    </source>
</evidence>
<evidence type="ECO:0000256" key="2">
    <source>
        <dbReference type="SAM" id="SignalP"/>
    </source>
</evidence>
<name>C4Z9A2_AGARV</name>
<gene>
    <name evidence="3" type="ordered locus">EUBREC_1580</name>
</gene>
<reference evidence="3 4" key="1">
    <citation type="journal article" date="2009" name="Proc. Natl. Acad. Sci. U.S.A.">
        <title>Characterizing a model human gut microbiota composed of members of its two dominant bacterial phyla.</title>
        <authorList>
            <person name="Mahowald M.A."/>
            <person name="Rey F.E."/>
            <person name="Seedorf H."/>
            <person name="Turnbaugh P.J."/>
            <person name="Fulton R.S."/>
            <person name="Wollam A."/>
            <person name="Shah N."/>
            <person name="Wang C."/>
            <person name="Magrini V."/>
            <person name="Wilson R.K."/>
            <person name="Cantarel B.L."/>
            <person name="Coutinho P.M."/>
            <person name="Henrissat B."/>
            <person name="Crock L.W."/>
            <person name="Russell A."/>
            <person name="Verberkmoes N.C."/>
            <person name="Hettich R.L."/>
            <person name="Gordon J.I."/>
        </authorList>
    </citation>
    <scope>NUCLEOTIDE SEQUENCE [LARGE SCALE GENOMIC DNA]</scope>
    <source>
        <strain evidence="4">ATCC 33656 / DSM 3377 / JCM 17463 / KCTC 5835 / LMG 30912 / VPI 0990</strain>
    </source>
</reference>
<organism evidence="3 4">
    <name type="scientific">Agathobacter rectalis (strain ATCC 33656 / DSM 3377 / JCM 17463 / KCTC 5835 / VPI 0990)</name>
    <name type="common">Eubacterium rectale</name>
    <dbReference type="NCBI Taxonomy" id="515619"/>
    <lineage>
        <taxon>Bacteria</taxon>
        <taxon>Bacillati</taxon>
        <taxon>Bacillota</taxon>
        <taxon>Clostridia</taxon>
        <taxon>Lachnospirales</taxon>
        <taxon>Lachnospiraceae</taxon>
        <taxon>Agathobacter</taxon>
    </lineage>
</organism>
<feature type="signal peptide" evidence="2">
    <location>
        <begin position="1"/>
        <end position="21"/>
    </location>
</feature>
<keyword evidence="1" id="KW-0812">Transmembrane</keyword>
<feature type="chain" id="PRO_5002945157" description="Secreted protein" evidence="2">
    <location>
        <begin position="22"/>
        <end position="100"/>
    </location>
</feature>
<dbReference type="EMBL" id="CP001107">
    <property type="protein sequence ID" value="ACR75324.1"/>
    <property type="molecule type" value="Genomic_DNA"/>
</dbReference>
<keyword evidence="2" id="KW-0732">Signal</keyword>
<sequence>MSIIFFRFFLLFSVVANSVGAQDSAPSGLLADSHQLSTLAFATKILYEIMLVRIFCNFSFFFTQFFWLMGWVGELFCGFLRFQLPFSGFFSAFGFGCTLC</sequence>
<evidence type="ECO:0000313" key="4">
    <source>
        <dbReference type="Proteomes" id="UP000001477"/>
    </source>
</evidence>
<accession>C4Z9A2</accession>
<protein>
    <recommendedName>
        <fullName evidence="5">Secreted protein</fullName>
    </recommendedName>
</protein>
<keyword evidence="1" id="KW-0472">Membrane</keyword>
<dbReference type="Proteomes" id="UP000001477">
    <property type="component" value="Chromosome"/>
</dbReference>
<dbReference type="KEGG" id="ere:EUBREC_1580"/>
<dbReference type="HOGENOM" id="CLU_2301633_0_0_9"/>
<proteinExistence type="predicted"/>